<evidence type="ECO:0000256" key="3">
    <source>
        <dbReference type="ARBA" id="ARBA00023004"/>
    </source>
</evidence>
<dbReference type="Gene3D" id="2.60.40.1120">
    <property type="entry name" value="Carboxypeptidase-like, regulatory domain"/>
    <property type="match status" value="1"/>
</dbReference>
<dbReference type="PROSITE" id="PS52016">
    <property type="entry name" value="TONB_DEPENDENT_REC_3"/>
    <property type="match status" value="1"/>
</dbReference>
<dbReference type="GO" id="GO:0006826">
    <property type="term" value="P:iron ion transport"/>
    <property type="evidence" value="ECO:0007669"/>
    <property type="project" value="UniProtKB-KW"/>
</dbReference>
<dbReference type="InterPro" id="IPR039426">
    <property type="entry name" value="TonB-dep_rcpt-like"/>
</dbReference>
<dbReference type="NCBIfam" id="TIGR04057">
    <property type="entry name" value="SusC_RagA_signa"/>
    <property type="match status" value="1"/>
</dbReference>
<keyword evidence="10" id="KW-1185">Reference proteome</keyword>
<dbReference type="Proteomes" id="UP000184164">
    <property type="component" value="Unassembled WGS sequence"/>
</dbReference>
<comment type="similarity">
    <text evidence="6 7">Belongs to the TonB-dependent receptor family.</text>
</comment>
<evidence type="ECO:0000256" key="1">
    <source>
        <dbReference type="ARBA" id="ARBA00022448"/>
    </source>
</evidence>
<comment type="subcellular location">
    <subcellularLocation>
        <location evidence="6">Cell outer membrane</location>
        <topology evidence="6">Multi-pass membrane protein</topology>
    </subcellularLocation>
</comment>
<name>A0A1M4V9E4_9BACT</name>
<proteinExistence type="inferred from homology"/>
<dbReference type="InterPro" id="IPR000531">
    <property type="entry name" value="Beta-barrel_TonB"/>
</dbReference>
<evidence type="ECO:0000313" key="10">
    <source>
        <dbReference type="Proteomes" id="UP000184164"/>
    </source>
</evidence>
<dbReference type="SUPFAM" id="SSF56935">
    <property type="entry name" value="Porins"/>
    <property type="match status" value="1"/>
</dbReference>
<evidence type="ECO:0000256" key="5">
    <source>
        <dbReference type="ARBA" id="ARBA00023237"/>
    </source>
</evidence>
<evidence type="ECO:0000313" key="9">
    <source>
        <dbReference type="EMBL" id="SHE65589.1"/>
    </source>
</evidence>
<dbReference type="FunFam" id="2.60.40.1120:FF:000003">
    <property type="entry name" value="Outer membrane protein Omp121"/>
    <property type="match status" value="1"/>
</dbReference>
<sequence length="1105" mass="123028">MRLTVFLVLVSVFGALANKGYSQSKKLNLNMHEATIKEVLNSIEEQSEFYFLYSENLIDITRKVSVTVENKEIERVLNLLFEDTDVDYSIRDRIIVLTTSKVRNGETKVFQQRKTISGTVTDKAGLPLPGVTVLITGTTNGTVTNVDGEYSLSGISEGTTLQFSFVGMRTQDIKVDERSTINVTMEIDAIGIEEVVAIGYGTQKKADLTGAVETVSVSDMKSRPLTNASLALQGKVAGAFITQNSGQPGSDDATILIRGVGTFGNSAPLIIIDGMEGELNDVNPKDIASVSILKDAASSAIYGNRAANGVILIQTTKGKSDKMEVSYTGYYGVQSVTTMPDLLKGVDYLELKAEAYYNTNGSYPDFYLNEEYMNNYRNKVDPQRYPTDQTWADVLFQPADIIDNHVTLTGGNNQFQYSASIGYLTQDGIIVGNETEKLSMRINLSSKYLNDKLKVDLFASGHEQSTEDMVNGMNSSLYYVYLGAPTTPLKIPGYGYTGNGYNFAASEAGGYLNTKTTPINLRLSASLNLLKGLSLTGSYGINQRKTKIERFAPAVQLYQYGESGEVEAYYSTSPTGLRINNNESISKQFTSRLNYNQKIFNGFTMNAMVAMEAREFHLDRMQVSRENYTLKLPVLDNGDPDSQKNSGTADEISWLSYFSRLNLNYKNRYLAGATVRRDGSSRFQEKWGTFPSVSFGWRISEENFLKGKVNWLDNLKLRFSWGQLGNESINQYYAAYDELSLALVTNFGNTLQQAAAITKLANKKTSWETSEQINYGLDFAVLNNVLSGSIEYYEKKNFDILTQIPISSTLGLTTIPFQNVGEMENKGVEFQLNVAKKLGKVNFNANLSASRTTNKITDLGGQDEIVSGNIISRVGSPYRSFYAYATEGIYQSQNEIDSHLKFTDEDGNSINPYIGLTPKPGDIRFVDQNGDKIINEADKTIIGQSYPDWTFSSTFNFEWKNFDASLFFQGVTGINYLNRFFVTVPFVSGNANTGAWYKDAWREDKPSETIQRLNVDLTRSETDSEYYLEDGSYLRLKNIEVGYSLPKRMVSDIGIAQLRVFVNAQNALTWTKMRYGFDPEKPSATTTTLQYPQTRIISAGVNLKF</sequence>
<keyword evidence="2" id="KW-0406">Ion transport</keyword>
<keyword evidence="6" id="KW-0812">Transmembrane</keyword>
<keyword evidence="3" id="KW-0408">Iron</keyword>
<evidence type="ECO:0000256" key="7">
    <source>
        <dbReference type="RuleBase" id="RU003357"/>
    </source>
</evidence>
<dbReference type="NCBIfam" id="TIGR04056">
    <property type="entry name" value="OMP_RagA_SusC"/>
    <property type="match status" value="1"/>
</dbReference>
<evidence type="ECO:0000259" key="8">
    <source>
        <dbReference type="SMART" id="SM00965"/>
    </source>
</evidence>
<dbReference type="SMART" id="SM00965">
    <property type="entry name" value="STN"/>
    <property type="match status" value="1"/>
</dbReference>
<keyword evidence="4 6" id="KW-0472">Membrane</keyword>
<dbReference type="Pfam" id="PF13715">
    <property type="entry name" value="CarbopepD_reg_2"/>
    <property type="match status" value="1"/>
</dbReference>
<keyword evidence="6" id="KW-1134">Transmembrane beta strand</keyword>
<accession>A0A1M4V9E4</accession>
<dbReference type="AlphaFoldDB" id="A0A1M4V9E4"/>
<dbReference type="InterPro" id="IPR023996">
    <property type="entry name" value="TonB-dep_OMP_SusC/RagA"/>
</dbReference>
<gene>
    <name evidence="9" type="ORF">SAMN05444274_10230</name>
</gene>
<dbReference type="InterPro" id="IPR037066">
    <property type="entry name" value="Plug_dom_sf"/>
</dbReference>
<organism evidence="9 10">
    <name type="scientific">Mariniphaga anaerophila</name>
    <dbReference type="NCBI Taxonomy" id="1484053"/>
    <lineage>
        <taxon>Bacteria</taxon>
        <taxon>Pseudomonadati</taxon>
        <taxon>Bacteroidota</taxon>
        <taxon>Bacteroidia</taxon>
        <taxon>Marinilabiliales</taxon>
        <taxon>Prolixibacteraceae</taxon>
        <taxon>Mariniphaga</taxon>
    </lineage>
</organism>
<evidence type="ECO:0000256" key="6">
    <source>
        <dbReference type="PROSITE-ProRule" id="PRU01360"/>
    </source>
</evidence>
<keyword evidence="1 6" id="KW-0813">Transport</keyword>
<evidence type="ECO:0000256" key="2">
    <source>
        <dbReference type="ARBA" id="ARBA00022496"/>
    </source>
</evidence>
<dbReference type="SUPFAM" id="SSF49464">
    <property type="entry name" value="Carboxypeptidase regulatory domain-like"/>
    <property type="match status" value="1"/>
</dbReference>
<dbReference type="InterPro" id="IPR011662">
    <property type="entry name" value="Secretin/TonB_short_N"/>
</dbReference>
<feature type="domain" description="Secretin/TonB short N-terminal" evidence="8">
    <location>
        <begin position="49"/>
        <end position="100"/>
    </location>
</feature>
<dbReference type="Pfam" id="PF07715">
    <property type="entry name" value="Plug"/>
    <property type="match status" value="1"/>
</dbReference>
<dbReference type="InterPro" id="IPR008969">
    <property type="entry name" value="CarboxyPept-like_regulatory"/>
</dbReference>
<dbReference type="Gene3D" id="2.170.130.10">
    <property type="entry name" value="TonB-dependent receptor, plug domain"/>
    <property type="match status" value="1"/>
</dbReference>
<dbReference type="Pfam" id="PF00593">
    <property type="entry name" value="TonB_dep_Rec_b-barrel"/>
    <property type="match status" value="1"/>
</dbReference>
<dbReference type="InterPro" id="IPR023997">
    <property type="entry name" value="TonB-dep_OMP_SusC/RagA_CS"/>
</dbReference>
<dbReference type="RefSeq" id="WP_175549938.1">
    <property type="nucleotide sequence ID" value="NZ_FQUM01000002.1"/>
</dbReference>
<dbReference type="InterPro" id="IPR012910">
    <property type="entry name" value="Plug_dom"/>
</dbReference>
<dbReference type="GO" id="GO:0009279">
    <property type="term" value="C:cell outer membrane"/>
    <property type="evidence" value="ECO:0007669"/>
    <property type="project" value="UniProtKB-SubCell"/>
</dbReference>
<evidence type="ECO:0000256" key="4">
    <source>
        <dbReference type="ARBA" id="ARBA00023136"/>
    </source>
</evidence>
<keyword evidence="5 6" id="KW-0998">Cell outer membrane</keyword>
<dbReference type="EMBL" id="FQUM01000002">
    <property type="protein sequence ID" value="SHE65589.1"/>
    <property type="molecule type" value="Genomic_DNA"/>
</dbReference>
<protein>
    <submittedName>
        <fullName evidence="9">TonB-linked outer membrane protein, SusC/RagA family</fullName>
    </submittedName>
</protein>
<reference evidence="10" key="1">
    <citation type="submission" date="2016-11" db="EMBL/GenBank/DDBJ databases">
        <authorList>
            <person name="Varghese N."/>
            <person name="Submissions S."/>
        </authorList>
    </citation>
    <scope>NUCLEOTIDE SEQUENCE [LARGE SCALE GENOMIC DNA]</scope>
    <source>
        <strain evidence="10">DSM 26910</strain>
    </source>
</reference>
<dbReference type="Pfam" id="PF07660">
    <property type="entry name" value="STN"/>
    <property type="match status" value="1"/>
</dbReference>
<dbReference type="STRING" id="1484053.SAMN05444274_10230"/>
<keyword evidence="7" id="KW-0798">TonB box</keyword>
<dbReference type="FunFam" id="2.170.130.10:FF:000003">
    <property type="entry name" value="SusC/RagA family TonB-linked outer membrane protein"/>
    <property type="match status" value="1"/>
</dbReference>
<keyword evidence="2" id="KW-0410">Iron transport</keyword>